<dbReference type="GO" id="GO:0030198">
    <property type="term" value="P:extracellular matrix organization"/>
    <property type="evidence" value="ECO:0007669"/>
    <property type="project" value="TreeGrafter"/>
</dbReference>
<evidence type="ECO:0000313" key="8">
    <source>
        <dbReference type="Proteomes" id="UP000299102"/>
    </source>
</evidence>
<dbReference type="InterPro" id="IPR000884">
    <property type="entry name" value="TSP1_rpt"/>
</dbReference>
<comment type="subcellular location">
    <subcellularLocation>
        <location evidence="1">Secreted</location>
    </subcellularLocation>
</comment>
<keyword evidence="4" id="KW-0677">Repeat</keyword>
<evidence type="ECO:0000256" key="3">
    <source>
        <dbReference type="ARBA" id="ARBA00022729"/>
    </source>
</evidence>
<keyword evidence="8" id="KW-1185">Reference proteome</keyword>
<dbReference type="Pfam" id="PF05986">
    <property type="entry name" value="ADAMTS_spacer1"/>
    <property type="match status" value="1"/>
</dbReference>
<dbReference type="EMBL" id="BGZK01000037">
    <property type="protein sequence ID" value="GBP09812.1"/>
    <property type="molecule type" value="Genomic_DNA"/>
</dbReference>
<evidence type="ECO:0000256" key="5">
    <source>
        <dbReference type="SAM" id="MobiDB-lite"/>
    </source>
</evidence>
<organism evidence="7 8">
    <name type="scientific">Eumeta variegata</name>
    <name type="common">Bagworm moth</name>
    <name type="synonym">Eumeta japonica</name>
    <dbReference type="NCBI Taxonomy" id="151549"/>
    <lineage>
        <taxon>Eukaryota</taxon>
        <taxon>Metazoa</taxon>
        <taxon>Ecdysozoa</taxon>
        <taxon>Arthropoda</taxon>
        <taxon>Hexapoda</taxon>
        <taxon>Insecta</taxon>
        <taxon>Pterygota</taxon>
        <taxon>Neoptera</taxon>
        <taxon>Endopterygota</taxon>
        <taxon>Lepidoptera</taxon>
        <taxon>Glossata</taxon>
        <taxon>Ditrysia</taxon>
        <taxon>Tineoidea</taxon>
        <taxon>Psychidae</taxon>
        <taxon>Oiketicinae</taxon>
        <taxon>Eumeta</taxon>
    </lineage>
</organism>
<feature type="compositionally biased region" description="Polar residues" evidence="5">
    <location>
        <begin position="396"/>
        <end position="405"/>
    </location>
</feature>
<dbReference type="AlphaFoldDB" id="A0A4C1T5X7"/>
<dbReference type="Proteomes" id="UP000299102">
    <property type="component" value="Unassembled WGS sequence"/>
</dbReference>
<name>A0A4C1T5X7_EUMVA</name>
<comment type="caution">
    <text evidence="7">The sequence shown here is derived from an EMBL/GenBank/DDBJ whole genome shotgun (WGS) entry which is preliminary data.</text>
</comment>
<evidence type="ECO:0000256" key="2">
    <source>
        <dbReference type="ARBA" id="ARBA00022525"/>
    </source>
</evidence>
<feature type="region of interest" description="Disordered" evidence="5">
    <location>
        <begin position="225"/>
        <end position="258"/>
    </location>
</feature>
<dbReference type="Pfam" id="PF19030">
    <property type="entry name" value="TSP1_ADAMTS"/>
    <property type="match status" value="2"/>
</dbReference>
<dbReference type="Gene3D" id="2.60.120.830">
    <property type="match status" value="1"/>
</dbReference>
<keyword evidence="2" id="KW-0964">Secreted</keyword>
<evidence type="ECO:0000256" key="4">
    <source>
        <dbReference type="ARBA" id="ARBA00022737"/>
    </source>
</evidence>
<dbReference type="OrthoDB" id="5781878at2759"/>
<gene>
    <name evidence="7" type="primary">Adamtsl4</name>
    <name evidence="7" type="ORF">EVAR_81083_1</name>
</gene>
<dbReference type="GO" id="GO:0004222">
    <property type="term" value="F:metalloendopeptidase activity"/>
    <property type="evidence" value="ECO:0007669"/>
    <property type="project" value="TreeGrafter"/>
</dbReference>
<sequence>MTRKDGIPCEKKPGSNQRLMSIPASLTGCRRSRDETLMWKEYKLHGHAPSCVVYAVHMCKLNVVGRESVLAAGAAREVRCGRRLVSGLFSRPRLPLGYSRVATVPRGACRLNVSELLPSENYIVYITALKVVNGSYIVNGEFAVSADGAYEAAGARFQYARRAGRDSVFARGPVQEPIDIMILYQHSSPSIKYEYFTDTLPSEAEVDTVGTSSNTIPEIISTDVSKHTHRHHNVNPSYAQLAPPYRRPDVTGTPKDYNDDSEIIHNEIGGRKFFWKVVAFGPCSRSCGGGIQLGKFRCIEKNAGIEGKEVSQVHCGGPPPAMKRRRCGIIPCPPRWRAAAWSTCPDCGPANRTRIIGCVQDNNNGITKVNDQKCPLPKPRSSEPCDIPSCADDDSQFNSDAQTQPESRENTDTFREGPIYTVSVNNTDNDMGPEYNTGAAGKWLYTDWSECVGWCVGSGVKTRSVLCADPAGCEERATPETSKTCKPQVTCGADGQWFTGEWSPCSSPCRGRQTRGVVCIGGGGRRLRDDNCKGPRPDAQRECGDGCTPVWYFSEWNQKFHIKKHFYLRVYATRAKAEGDNNLRAGMISGTKSEFFNQQKGSTFLPDIGNFPSWCENKMCTGGNYDIPMRVVLSPSPLDLEIKLPVGKTYFPPVCTGPCTQSGGVSRRTMWCAHADHGVVPESQCLAPRPTTQRSCIPRQCKGLTVGTGVSSSTTVIPIEAQRKVRDENTSSQDTSPDDNREKGCSDRLRNCALAVQARLCHYVYYTQNCCNSCRGR</sequence>
<feature type="domain" description="PLAC" evidence="6">
    <location>
        <begin position="741"/>
        <end position="777"/>
    </location>
</feature>
<protein>
    <submittedName>
        <fullName evidence="7">ADAMTS-like protein 4</fullName>
    </submittedName>
</protein>
<dbReference type="SUPFAM" id="SSF82895">
    <property type="entry name" value="TSP-1 type 1 repeat"/>
    <property type="match status" value="2"/>
</dbReference>
<dbReference type="GO" id="GO:0005576">
    <property type="term" value="C:extracellular region"/>
    <property type="evidence" value="ECO:0007669"/>
    <property type="project" value="UniProtKB-SubCell"/>
</dbReference>
<dbReference type="PROSITE" id="PS50900">
    <property type="entry name" value="PLAC"/>
    <property type="match status" value="1"/>
</dbReference>
<dbReference type="PANTHER" id="PTHR13723">
    <property type="entry name" value="ADAMTS A DISINTEGRIN AND METALLOPROTEASE WITH THROMBOSPONDIN MOTIFS PROTEASE"/>
    <property type="match status" value="1"/>
</dbReference>
<feature type="region of interest" description="Disordered" evidence="5">
    <location>
        <begin position="393"/>
        <end position="413"/>
    </location>
</feature>
<proteinExistence type="predicted"/>
<feature type="region of interest" description="Disordered" evidence="5">
    <location>
        <begin position="724"/>
        <end position="744"/>
    </location>
</feature>
<reference evidence="7 8" key="1">
    <citation type="journal article" date="2019" name="Commun. Biol.">
        <title>The bagworm genome reveals a unique fibroin gene that provides high tensile strength.</title>
        <authorList>
            <person name="Kono N."/>
            <person name="Nakamura H."/>
            <person name="Ohtoshi R."/>
            <person name="Tomita M."/>
            <person name="Numata K."/>
            <person name="Arakawa K."/>
        </authorList>
    </citation>
    <scope>NUCLEOTIDE SEQUENCE [LARGE SCALE GENOMIC DNA]</scope>
</reference>
<keyword evidence="3" id="KW-0732">Signal</keyword>
<dbReference type="GO" id="GO:0031012">
    <property type="term" value="C:extracellular matrix"/>
    <property type="evidence" value="ECO:0007669"/>
    <property type="project" value="TreeGrafter"/>
</dbReference>
<evidence type="ECO:0000259" key="6">
    <source>
        <dbReference type="PROSITE" id="PS50900"/>
    </source>
</evidence>
<dbReference type="PROSITE" id="PS50092">
    <property type="entry name" value="TSP1"/>
    <property type="match status" value="3"/>
</dbReference>
<dbReference type="InterPro" id="IPR050439">
    <property type="entry name" value="ADAMTS_ADAMTS-like"/>
</dbReference>
<accession>A0A4C1T5X7</accession>
<dbReference type="Gene3D" id="2.20.100.10">
    <property type="entry name" value="Thrombospondin type-1 (TSP1) repeat"/>
    <property type="match status" value="1"/>
</dbReference>
<dbReference type="PROSITE" id="PS51257">
    <property type="entry name" value="PROKAR_LIPOPROTEIN"/>
    <property type="match status" value="1"/>
</dbReference>
<dbReference type="InterPro" id="IPR036383">
    <property type="entry name" value="TSP1_rpt_sf"/>
</dbReference>
<dbReference type="SMART" id="SM00209">
    <property type="entry name" value="TSP1"/>
    <property type="match status" value="4"/>
</dbReference>
<evidence type="ECO:0000313" key="7">
    <source>
        <dbReference type="EMBL" id="GBP09812.1"/>
    </source>
</evidence>
<dbReference type="GO" id="GO:0006508">
    <property type="term" value="P:proteolysis"/>
    <property type="evidence" value="ECO:0007669"/>
    <property type="project" value="TreeGrafter"/>
</dbReference>
<evidence type="ECO:0000256" key="1">
    <source>
        <dbReference type="ARBA" id="ARBA00004613"/>
    </source>
</evidence>
<dbReference type="InterPro" id="IPR010294">
    <property type="entry name" value="ADAMTS_spacer1"/>
</dbReference>
<dbReference type="InterPro" id="IPR010909">
    <property type="entry name" value="PLAC"/>
</dbReference>
<dbReference type="PANTHER" id="PTHR13723:SF281">
    <property type="entry name" value="PAPILIN"/>
    <property type="match status" value="1"/>
</dbReference>
<dbReference type="Pfam" id="PF08686">
    <property type="entry name" value="PLAC"/>
    <property type="match status" value="1"/>
</dbReference>